<name>A0A6A5S659_9PLEO</name>
<dbReference type="Proteomes" id="UP000800038">
    <property type="component" value="Unassembled WGS sequence"/>
</dbReference>
<gene>
    <name evidence="1" type="ORF">EJ02DRAFT_428624</name>
</gene>
<organism evidence="1 2">
    <name type="scientific">Clathrospora elynae</name>
    <dbReference type="NCBI Taxonomy" id="706981"/>
    <lineage>
        <taxon>Eukaryota</taxon>
        <taxon>Fungi</taxon>
        <taxon>Dikarya</taxon>
        <taxon>Ascomycota</taxon>
        <taxon>Pezizomycotina</taxon>
        <taxon>Dothideomycetes</taxon>
        <taxon>Pleosporomycetidae</taxon>
        <taxon>Pleosporales</taxon>
        <taxon>Diademaceae</taxon>
        <taxon>Clathrospora</taxon>
    </lineage>
</organism>
<dbReference type="AlphaFoldDB" id="A0A6A5S659"/>
<accession>A0A6A5S659</accession>
<dbReference type="EMBL" id="ML976296">
    <property type="protein sequence ID" value="KAF1935229.1"/>
    <property type="molecule type" value="Genomic_DNA"/>
</dbReference>
<protein>
    <submittedName>
        <fullName evidence="1">Uncharacterized protein</fullName>
    </submittedName>
</protein>
<keyword evidence="2" id="KW-1185">Reference proteome</keyword>
<reference evidence="1" key="1">
    <citation type="journal article" date="2020" name="Stud. Mycol.">
        <title>101 Dothideomycetes genomes: a test case for predicting lifestyles and emergence of pathogens.</title>
        <authorList>
            <person name="Haridas S."/>
            <person name="Albert R."/>
            <person name="Binder M."/>
            <person name="Bloem J."/>
            <person name="Labutti K."/>
            <person name="Salamov A."/>
            <person name="Andreopoulos B."/>
            <person name="Baker S."/>
            <person name="Barry K."/>
            <person name="Bills G."/>
            <person name="Bluhm B."/>
            <person name="Cannon C."/>
            <person name="Castanera R."/>
            <person name="Culley D."/>
            <person name="Daum C."/>
            <person name="Ezra D."/>
            <person name="Gonzalez J."/>
            <person name="Henrissat B."/>
            <person name="Kuo A."/>
            <person name="Liang C."/>
            <person name="Lipzen A."/>
            <person name="Lutzoni F."/>
            <person name="Magnuson J."/>
            <person name="Mondo S."/>
            <person name="Nolan M."/>
            <person name="Ohm R."/>
            <person name="Pangilinan J."/>
            <person name="Park H.-J."/>
            <person name="Ramirez L."/>
            <person name="Alfaro M."/>
            <person name="Sun H."/>
            <person name="Tritt A."/>
            <person name="Yoshinaga Y."/>
            <person name="Zwiers L.-H."/>
            <person name="Turgeon B."/>
            <person name="Goodwin S."/>
            <person name="Spatafora J."/>
            <person name="Crous P."/>
            <person name="Grigoriev I."/>
        </authorList>
    </citation>
    <scope>NUCLEOTIDE SEQUENCE</scope>
    <source>
        <strain evidence="1">CBS 161.51</strain>
    </source>
</reference>
<evidence type="ECO:0000313" key="2">
    <source>
        <dbReference type="Proteomes" id="UP000800038"/>
    </source>
</evidence>
<proteinExistence type="predicted"/>
<sequence>MEQKLERVLGYSDRDHQMIIDMSMPDFKEAKATHDWDKAKEALQRRFRHWDSIQMEETEDALCLWLSQCEGPSD</sequence>
<evidence type="ECO:0000313" key="1">
    <source>
        <dbReference type="EMBL" id="KAF1935229.1"/>
    </source>
</evidence>